<evidence type="ECO:0000313" key="1">
    <source>
        <dbReference type="EMBL" id="KAJ7560322.1"/>
    </source>
</evidence>
<reference evidence="2" key="1">
    <citation type="journal article" date="2024" name="Proc. Natl. Acad. Sci. U.S.A.">
        <title>Extraordinary preservation of gene collinearity over three hundred million years revealed in homosporous lycophytes.</title>
        <authorList>
            <person name="Li C."/>
            <person name="Wickell D."/>
            <person name="Kuo L.Y."/>
            <person name="Chen X."/>
            <person name="Nie B."/>
            <person name="Liao X."/>
            <person name="Peng D."/>
            <person name="Ji J."/>
            <person name="Jenkins J."/>
            <person name="Williams M."/>
            <person name="Shu S."/>
            <person name="Plott C."/>
            <person name="Barry K."/>
            <person name="Rajasekar S."/>
            <person name="Grimwood J."/>
            <person name="Han X."/>
            <person name="Sun S."/>
            <person name="Hou Z."/>
            <person name="He W."/>
            <person name="Dai G."/>
            <person name="Sun C."/>
            <person name="Schmutz J."/>
            <person name="Leebens-Mack J.H."/>
            <person name="Li F.W."/>
            <person name="Wang L."/>
        </authorList>
    </citation>
    <scope>NUCLEOTIDE SEQUENCE [LARGE SCALE GENOMIC DNA]</scope>
    <source>
        <strain evidence="2">cv. PW_Plant_1</strain>
    </source>
</reference>
<comment type="caution">
    <text evidence="1">The sequence shown here is derived from an EMBL/GenBank/DDBJ whole genome shotgun (WGS) entry which is preliminary data.</text>
</comment>
<gene>
    <name evidence="1" type="ORF">O6H91_04G124400</name>
</gene>
<keyword evidence="2" id="KW-1185">Reference proteome</keyword>
<proteinExistence type="predicted"/>
<name>A0ACC2E1I1_DIPCM</name>
<evidence type="ECO:0000313" key="2">
    <source>
        <dbReference type="Proteomes" id="UP001162992"/>
    </source>
</evidence>
<sequence length="305" mass="33956">MMVSCRRAFVLYHCFFLWSLGWSSAQQDETHLKSVTDLYNEASSHLASDNWSYSCSESSEGPDHWADLDPRWAVCKSGRMQSPIDVHKYELEEDLELGMLPLTYDNAPEYSNATITNDGRTIKVIRGGGSLIIKGVNYSLAYVDFHSPSEHTINGVDGRSVLPANLAVLVKLIFRFMLRFPLEMQVFHVSPEGANAIIVAVFEYGEAENPVLEQVTSQLGKLKKNQALAGVPVNIYSKPTDTHHYYQYGGSLTTPPCTEGVIWTIVSTIYKVSPIQLALFRVALEGSNSRPVQALNERKVSVSAF</sequence>
<protein>
    <submittedName>
        <fullName evidence="1">Uncharacterized protein</fullName>
    </submittedName>
</protein>
<dbReference type="Proteomes" id="UP001162992">
    <property type="component" value="Chromosome 4"/>
</dbReference>
<dbReference type="EMBL" id="CM055095">
    <property type="protein sequence ID" value="KAJ7560322.1"/>
    <property type="molecule type" value="Genomic_DNA"/>
</dbReference>
<organism evidence="1 2">
    <name type="scientific">Diphasiastrum complanatum</name>
    <name type="common">Issler's clubmoss</name>
    <name type="synonym">Lycopodium complanatum</name>
    <dbReference type="NCBI Taxonomy" id="34168"/>
    <lineage>
        <taxon>Eukaryota</taxon>
        <taxon>Viridiplantae</taxon>
        <taxon>Streptophyta</taxon>
        <taxon>Embryophyta</taxon>
        <taxon>Tracheophyta</taxon>
        <taxon>Lycopodiopsida</taxon>
        <taxon>Lycopodiales</taxon>
        <taxon>Lycopodiaceae</taxon>
        <taxon>Lycopodioideae</taxon>
        <taxon>Diphasiastrum</taxon>
    </lineage>
</organism>
<accession>A0ACC2E1I1</accession>